<evidence type="ECO:0000256" key="6">
    <source>
        <dbReference type="SAM" id="MobiDB-lite"/>
    </source>
</evidence>
<evidence type="ECO:0000256" key="3">
    <source>
        <dbReference type="ARBA" id="ARBA00022989"/>
    </source>
</evidence>
<keyword evidence="9" id="KW-1185">Reference proteome</keyword>
<keyword evidence="4 5" id="KW-0472">Membrane</keyword>
<dbReference type="Pfam" id="PF01925">
    <property type="entry name" value="TauE"/>
    <property type="match status" value="2"/>
</dbReference>
<feature type="compositionally biased region" description="Polar residues" evidence="6">
    <location>
        <begin position="135"/>
        <end position="151"/>
    </location>
</feature>
<sequence length="396" mass="40041">MMWAVGMAGALLVGVLLGLLGGGGSILTVPLLVYVLGVEPRTAIAMSLVVVGVTSASGALLHARAGRVKWRTALLFGTGGMAGAFLGGKLNPLLSPTMLLLCFAGVMVAASVAMLLRSDAPAPVTSGHVTANLSDARATSGQTGPSISTAVDQHARPTEKRRPTSIASNSSVSMGHTERLRPASIASGSSVSMGRTEQPPPASIESNSSASMGRTEQSPPASIASGSSVSVVRVVVQGVGVGILSGLVGAGGGFLIVPALTLVGLSTPMATATSLVVIALQCAAGLIGHLGHAELPWRLTGEVLAIALVGSLLGGRFAGRVAPGVLRRGFALFVLATATLLLLAQLPPTLHTYLAQRLARAGAWPWLILATGVGLSTLVVRKHLRTGRQRTTARGL</sequence>
<evidence type="ECO:0000313" key="10">
    <source>
        <dbReference type="Proteomes" id="UP000321514"/>
    </source>
</evidence>
<evidence type="ECO:0000256" key="5">
    <source>
        <dbReference type="RuleBase" id="RU363041"/>
    </source>
</evidence>
<evidence type="ECO:0000313" key="7">
    <source>
        <dbReference type="EMBL" id="GEN07950.1"/>
    </source>
</evidence>
<proteinExistence type="inferred from homology"/>
<name>A0A511T1B9_MYXFU</name>
<dbReference type="OrthoDB" id="528320at2"/>
<evidence type="ECO:0000256" key="2">
    <source>
        <dbReference type="ARBA" id="ARBA00022692"/>
    </source>
</evidence>
<feature type="transmembrane region" description="Helical" evidence="5">
    <location>
        <begin position="297"/>
        <end position="318"/>
    </location>
</feature>
<dbReference type="Proteomes" id="UP000321514">
    <property type="component" value="Unassembled WGS sequence"/>
</dbReference>
<feature type="compositionally biased region" description="Polar residues" evidence="6">
    <location>
        <begin position="204"/>
        <end position="220"/>
    </location>
</feature>
<feature type="region of interest" description="Disordered" evidence="6">
    <location>
        <begin position="135"/>
        <end position="224"/>
    </location>
</feature>
<dbReference type="EMBL" id="BJXR01000026">
    <property type="protein sequence ID" value="GEN07950.1"/>
    <property type="molecule type" value="Genomic_DNA"/>
</dbReference>
<feature type="compositionally biased region" description="Basic and acidic residues" evidence="6">
    <location>
        <begin position="153"/>
        <end position="162"/>
    </location>
</feature>
<dbReference type="GO" id="GO:0005886">
    <property type="term" value="C:plasma membrane"/>
    <property type="evidence" value="ECO:0007669"/>
    <property type="project" value="UniProtKB-SubCell"/>
</dbReference>
<dbReference type="InterPro" id="IPR051598">
    <property type="entry name" value="TSUP/Inactive_protease-like"/>
</dbReference>
<protein>
    <recommendedName>
        <fullName evidence="5">Probable membrane transporter protein</fullName>
    </recommendedName>
</protein>
<comment type="subcellular location">
    <subcellularLocation>
        <location evidence="5">Cell membrane</location>
        <topology evidence="5">Multi-pass membrane protein</topology>
    </subcellularLocation>
    <subcellularLocation>
        <location evidence="1">Membrane</location>
        <topology evidence="1">Multi-pass membrane protein</topology>
    </subcellularLocation>
</comment>
<feature type="transmembrane region" description="Helical" evidence="5">
    <location>
        <begin position="93"/>
        <end position="116"/>
    </location>
</feature>
<organism evidence="7 10">
    <name type="scientific">Myxococcus fulvus</name>
    <dbReference type="NCBI Taxonomy" id="33"/>
    <lineage>
        <taxon>Bacteria</taxon>
        <taxon>Pseudomonadati</taxon>
        <taxon>Myxococcota</taxon>
        <taxon>Myxococcia</taxon>
        <taxon>Myxococcales</taxon>
        <taxon>Cystobacterineae</taxon>
        <taxon>Myxococcaceae</taxon>
        <taxon>Myxococcus</taxon>
    </lineage>
</organism>
<dbReference type="RefSeq" id="WP_143096892.1">
    <property type="nucleotide sequence ID" value="NZ_BJXR01000026.1"/>
</dbReference>
<reference evidence="8 9" key="1">
    <citation type="submission" date="2016-10" db="EMBL/GenBank/DDBJ databases">
        <authorList>
            <person name="Varghese N."/>
            <person name="Submissions S."/>
        </authorList>
    </citation>
    <scope>NUCLEOTIDE SEQUENCE [LARGE SCALE GENOMIC DNA]</scope>
    <source>
        <strain evidence="8 9">DSM 16525</strain>
    </source>
</reference>
<keyword evidence="3 5" id="KW-1133">Transmembrane helix</keyword>
<feature type="transmembrane region" description="Helical" evidence="5">
    <location>
        <begin position="242"/>
        <end position="265"/>
    </location>
</feature>
<comment type="caution">
    <text evidence="7">The sequence shown here is derived from an EMBL/GenBank/DDBJ whole genome shotgun (WGS) entry which is preliminary data.</text>
</comment>
<dbReference type="AlphaFoldDB" id="A0A511T1B9"/>
<dbReference type="PANTHER" id="PTHR43701:SF2">
    <property type="entry name" value="MEMBRANE TRANSPORTER PROTEIN YJNA-RELATED"/>
    <property type="match status" value="1"/>
</dbReference>
<comment type="similarity">
    <text evidence="5">Belongs to the 4-toluene sulfonate uptake permease (TSUP) (TC 2.A.102) family.</text>
</comment>
<evidence type="ECO:0000313" key="9">
    <source>
        <dbReference type="Proteomes" id="UP000183760"/>
    </source>
</evidence>
<feature type="transmembrane region" description="Helical" evidence="5">
    <location>
        <begin position="44"/>
        <end position="63"/>
    </location>
</feature>
<feature type="transmembrane region" description="Helical" evidence="5">
    <location>
        <begin position="362"/>
        <end position="380"/>
    </location>
</feature>
<dbReference type="PANTHER" id="PTHR43701">
    <property type="entry name" value="MEMBRANE TRANSPORTER PROTEIN MJ0441-RELATED"/>
    <property type="match status" value="1"/>
</dbReference>
<dbReference type="InterPro" id="IPR002781">
    <property type="entry name" value="TM_pro_TauE-like"/>
</dbReference>
<dbReference type="EMBL" id="FOIB01000001">
    <property type="protein sequence ID" value="SES74113.1"/>
    <property type="molecule type" value="Genomic_DNA"/>
</dbReference>
<evidence type="ECO:0000256" key="4">
    <source>
        <dbReference type="ARBA" id="ARBA00023136"/>
    </source>
</evidence>
<reference evidence="7 10" key="2">
    <citation type="submission" date="2019-07" db="EMBL/GenBank/DDBJ databases">
        <title>Whole genome shotgun sequence of Myxococcus fulvus NBRC 100333.</title>
        <authorList>
            <person name="Hosoyama A."/>
            <person name="Uohara A."/>
            <person name="Ohji S."/>
            <person name="Ichikawa N."/>
        </authorList>
    </citation>
    <scope>NUCLEOTIDE SEQUENCE [LARGE SCALE GENOMIC DNA]</scope>
    <source>
        <strain evidence="7 10">NBRC 100333</strain>
    </source>
</reference>
<keyword evidence="2 5" id="KW-0812">Transmembrane</keyword>
<feature type="compositionally biased region" description="Polar residues" evidence="6">
    <location>
        <begin position="165"/>
        <end position="174"/>
    </location>
</feature>
<accession>A0A511T1B9</accession>
<dbReference type="STRING" id="1334629.MFUL124B02_01025"/>
<evidence type="ECO:0000313" key="8">
    <source>
        <dbReference type="EMBL" id="SES74113.1"/>
    </source>
</evidence>
<feature type="transmembrane region" description="Helical" evidence="5">
    <location>
        <begin position="330"/>
        <end position="350"/>
    </location>
</feature>
<gene>
    <name evidence="7" type="ORF">MFU01_29870</name>
    <name evidence="8" type="ORF">SAMN05443572_10124</name>
</gene>
<feature type="compositionally biased region" description="Polar residues" evidence="6">
    <location>
        <begin position="186"/>
        <end position="195"/>
    </location>
</feature>
<keyword evidence="5" id="KW-1003">Cell membrane</keyword>
<dbReference type="Proteomes" id="UP000183760">
    <property type="component" value="Unassembled WGS sequence"/>
</dbReference>
<evidence type="ECO:0000256" key="1">
    <source>
        <dbReference type="ARBA" id="ARBA00004141"/>
    </source>
</evidence>
<feature type="transmembrane region" description="Helical" evidence="5">
    <location>
        <begin position="70"/>
        <end position="87"/>
    </location>
</feature>